<dbReference type="PANTHER" id="PTHR48020:SF12">
    <property type="entry name" value="PROTON MYO-INOSITOL COTRANSPORTER"/>
    <property type="match status" value="1"/>
</dbReference>
<evidence type="ECO:0000256" key="7">
    <source>
        <dbReference type="SAM" id="Phobius"/>
    </source>
</evidence>
<keyword evidence="6 7" id="KW-0472">Membrane</keyword>
<dbReference type="RefSeq" id="XP_025423761.1">
    <property type="nucleotide sequence ID" value="XM_025567976.1"/>
</dbReference>
<gene>
    <name evidence="10" type="primary">LOC112693078</name>
</gene>
<evidence type="ECO:0000313" key="10">
    <source>
        <dbReference type="RefSeq" id="XP_025423761.1"/>
    </source>
</evidence>
<feature type="transmembrane region" description="Helical" evidence="7">
    <location>
        <begin position="311"/>
        <end position="334"/>
    </location>
</feature>
<comment type="subcellular location">
    <subcellularLocation>
        <location evidence="1">Membrane</location>
        <topology evidence="1">Multi-pass membrane protein</topology>
    </subcellularLocation>
</comment>
<dbReference type="InterPro" id="IPR036259">
    <property type="entry name" value="MFS_trans_sf"/>
</dbReference>
<feature type="transmembrane region" description="Helical" evidence="7">
    <location>
        <begin position="60"/>
        <end position="76"/>
    </location>
</feature>
<feature type="transmembrane region" description="Helical" evidence="7">
    <location>
        <begin position="244"/>
        <end position="267"/>
    </location>
</feature>
<dbReference type="InterPro" id="IPR005829">
    <property type="entry name" value="Sugar_transporter_CS"/>
</dbReference>
<evidence type="ECO:0000256" key="4">
    <source>
        <dbReference type="ARBA" id="ARBA00022692"/>
    </source>
</evidence>
<accession>A0A8B8GME8</accession>
<feature type="domain" description="Major facilitator superfamily (MFS) profile" evidence="8">
    <location>
        <begin position="1"/>
        <end position="437"/>
    </location>
</feature>
<dbReference type="PROSITE" id="PS00216">
    <property type="entry name" value="SUGAR_TRANSPORT_1"/>
    <property type="match status" value="1"/>
</dbReference>
<evidence type="ECO:0000256" key="2">
    <source>
        <dbReference type="ARBA" id="ARBA00010992"/>
    </source>
</evidence>
<dbReference type="Gene3D" id="1.20.1250.20">
    <property type="entry name" value="MFS general substrate transporter like domains"/>
    <property type="match status" value="1"/>
</dbReference>
<dbReference type="Pfam" id="PF00083">
    <property type="entry name" value="Sugar_tr"/>
    <property type="match status" value="1"/>
</dbReference>
<name>A0A8B8GME8_9HEMI</name>
<evidence type="ECO:0000256" key="3">
    <source>
        <dbReference type="ARBA" id="ARBA00022448"/>
    </source>
</evidence>
<evidence type="ECO:0000256" key="1">
    <source>
        <dbReference type="ARBA" id="ARBA00004141"/>
    </source>
</evidence>
<dbReference type="GO" id="GO:0022857">
    <property type="term" value="F:transmembrane transporter activity"/>
    <property type="evidence" value="ECO:0007669"/>
    <property type="project" value="InterPro"/>
</dbReference>
<feature type="transmembrane region" description="Helical" evidence="7">
    <location>
        <begin position="155"/>
        <end position="177"/>
    </location>
</feature>
<dbReference type="PANTHER" id="PTHR48020">
    <property type="entry name" value="PROTON MYO-INOSITOL COTRANSPORTER"/>
    <property type="match status" value="1"/>
</dbReference>
<dbReference type="AlphaFoldDB" id="A0A8B8GME8"/>
<dbReference type="InterPro" id="IPR020846">
    <property type="entry name" value="MFS_dom"/>
</dbReference>
<organism evidence="9 10">
    <name type="scientific">Sipha flava</name>
    <name type="common">yellow sugarcane aphid</name>
    <dbReference type="NCBI Taxonomy" id="143950"/>
    <lineage>
        <taxon>Eukaryota</taxon>
        <taxon>Metazoa</taxon>
        <taxon>Ecdysozoa</taxon>
        <taxon>Arthropoda</taxon>
        <taxon>Hexapoda</taxon>
        <taxon>Insecta</taxon>
        <taxon>Pterygota</taxon>
        <taxon>Neoptera</taxon>
        <taxon>Paraneoptera</taxon>
        <taxon>Hemiptera</taxon>
        <taxon>Sternorrhyncha</taxon>
        <taxon>Aphidomorpha</taxon>
        <taxon>Aphidoidea</taxon>
        <taxon>Aphididae</taxon>
        <taxon>Sipha</taxon>
    </lineage>
</organism>
<dbReference type="GO" id="GO:0016020">
    <property type="term" value="C:membrane"/>
    <property type="evidence" value="ECO:0007669"/>
    <property type="project" value="UniProtKB-SubCell"/>
</dbReference>
<dbReference type="InterPro" id="IPR005828">
    <property type="entry name" value="MFS_sugar_transport-like"/>
</dbReference>
<dbReference type="OrthoDB" id="6612291at2759"/>
<feature type="transmembrane region" description="Helical" evidence="7">
    <location>
        <begin position="382"/>
        <end position="402"/>
    </location>
</feature>
<evidence type="ECO:0000256" key="6">
    <source>
        <dbReference type="ARBA" id="ARBA00023136"/>
    </source>
</evidence>
<feature type="transmembrane region" description="Helical" evidence="7">
    <location>
        <begin position="88"/>
        <end position="105"/>
    </location>
</feature>
<comment type="similarity">
    <text evidence="2">Belongs to the major facilitator superfamily. Sugar transporter (TC 2.A.1.1) family.</text>
</comment>
<dbReference type="PRINTS" id="PR00171">
    <property type="entry name" value="SUGRTRNSPORT"/>
</dbReference>
<proteinExistence type="inferred from homology"/>
<feature type="transmembrane region" description="Helical" evidence="7">
    <location>
        <begin position="346"/>
        <end position="370"/>
    </location>
</feature>
<feature type="transmembrane region" description="Helical" evidence="7">
    <location>
        <begin position="414"/>
        <end position="433"/>
    </location>
</feature>
<dbReference type="InterPro" id="IPR003663">
    <property type="entry name" value="Sugar/inositol_transpt"/>
</dbReference>
<dbReference type="SUPFAM" id="SSF103473">
    <property type="entry name" value="MFS general substrate transporter"/>
    <property type="match status" value="1"/>
</dbReference>
<feature type="transmembrane region" description="Helical" evidence="7">
    <location>
        <begin position="34"/>
        <end position="53"/>
    </location>
</feature>
<dbReference type="GeneID" id="112693078"/>
<protein>
    <submittedName>
        <fullName evidence="10">Facilitated trehalose transporter Tret1-like isoform X1</fullName>
    </submittedName>
</protein>
<keyword evidence="5 7" id="KW-1133">Transmembrane helix</keyword>
<feature type="transmembrane region" description="Helical" evidence="7">
    <location>
        <begin position="117"/>
        <end position="135"/>
    </location>
</feature>
<evidence type="ECO:0000256" key="5">
    <source>
        <dbReference type="ARBA" id="ARBA00022989"/>
    </source>
</evidence>
<dbReference type="Proteomes" id="UP000694846">
    <property type="component" value="Unplaced"/>
</dbReference>
<dbReference type="PROSITE" id="PS00217">
    <property type="entry name" value="SUGAR_TRANSPORT_2"/>
    <property type="match status" value="1"/>
</dbReference>
<dbReference type="PROSITE" id="PS50850">
    <property type="entry name" value="MFS"/>
    <property type="match status" value="1"/>
</dbReference>
<dbReference type="InterPro" id="IPR050814">
    <property type="entry name" value="Myo-inositol_Transporter"/>
</dbReference>
<keyword evidence="9" id="KW-1185">Reference proteome</keyword>
<keyword evidence="3" id="KW-0813">Transport</keyword>
<sequence>MWLSPGGEKLPEKSTTTFTLPFTGIEVTLHLQDFFGLGVVYGALIAGVSLQLIGRRSSMALYDVLLTYTLAIHVWPGQASRLAMWNRMFMGIAVGALSAIIPIYVCEMSHHKLKNKLMLLLPVFVAVGASCGRAIGSAEYEAPLRSHVFGNVAQYVPLFACFCGCWATAHAFASCLIPESPHYLLGGTCWDDPDDGRVSYTMLRRERFDGGPTKRSSVSEQQIRLPWNPFCAPGILSDGKNRKALLTGIGYMFVNQVCGINISVPFMSRVLEMTGSCVRLQTLRSSLSIDVIQVIMAIIAMTIIDKVGRKLLLIFSVMLMSVSSGGLVVCFVLMKLKIDIPDSLDWLPLCLIGIYICAYSIGLSPMAWVVTSEIFSIQVRPYGMSITTAAHWMSVYFILYVRDGVFNAVKVDNFLISIYALGLLLALFFEFFTPKMHVGSLKI</sequence>
<feature type="transmembrane region" description="Helical" evidence="7">
    <location>
        <begin position="287"/>
        <end position="304"/>
    </location>
</feature>
<evidence type="ECO:0000313" key="9">
    <source>
        <dbReference type="Proteomes" id="UP000694846"/>
    </source>
</evidence>
<evidence type="ECO:0000259" key="8">
    <source>
        <dbReference type="PROSITE" id="PS50850"/>
    </source>
</evidence>
<reference evidence="10" key="1">
    <citation type="submission" date="2025-08" db="UniProtKB">
        <authorList>
            <consortium name="RefSeq"/>
        </authorList>
    </citation>
    <scope>IDENTIFICATION</scope>
    <source>
        <tissue evidence="10">Whole body</tissue>
    </source>
</reference>
<keyword evidence="4 7" id="KW-0812">Transmembrane</keyword>